<dbReference type="Gene3D" id="1.10.260.40">
    <property type="entry name" value="lambda repressor-like DNA-binding domains"/>
    <property type="match status" value="1"/>
</dbReference>
<dbReference type="Pfam" id="PF01381">
    <property type="entry name" value="HTH_3"/>
    <property type="match status" value="1"/>
</dbReference>
<dbReference type="Proteomes" id="UP000199026">
    <property type="component" value="Unassembled WGS sequence"/>
</dbReference>
<dbReference type="OrthoDB" id="4419620at2"/>
<dbReference type="GeneID" id="78125777"/>
<dbReference type="STRING" id="576131.SAMN05444486_104139"/>
<name>A0A1H3N296_9RHOB</name>
<dbReference type="AlphaFoldDB" id="A0A1H3N296"/>
<reference evidence="2 3" key="1">
    <citation type="submission" date="2016-10" db="EMBL/GenBank/DDBJ databases">
        <authorList>
            <person name="de Groot N.N."/>
        </authorList>
    </citation>
    <scope>NUCLEOTIDE SEQUENCE [LARGE SCALE GENOMIC DNA]</scope>
    <source>
        <strain evidence="2 3">DSM 24677</strain>
    </source>
</reference>
<sequence length="90" mass="10112">MDEPKSIMFTCPTPRQIHAARVALDWNQTDLSKAANVGIATIKRLEFNHRDADLSQIMQYSTLAKIISALEAQGIEFTFEDGRRGLTFKA</sequence>
<dbReference type="InterPro" id="IPR010982">
    <property type="entry name" value="Lambda_DNA-bd_dom_sf"/>
</dbReference>
<evidence type="ECO:0000313" key="2">
    <source>
        <dbReference type="EMBL" id="SDY83081.1"/>
    </source>
</evidence>
<accession>A0A1H3N296</accession>
<evidence type="ECO:0000259" key="1">
    <source>
        <dbReference type="PROSITE" id="PS50943"/>
    </source>
</evidence>
<keyword evidence="3" id="KW-1185">Reference proteome</keyword>
<dbReference type="GO" id="GO:0003677">
    <property type="term" value="F:DNA binding"/>
    <property type="evidence" value="ECO:0007669"/>
    <property type="project" value="InterPro"/>
</dbReference>
<dbReference type="PROSITE" id="PS50943">
    <property type="entry name" value="HTH_CROC1"/>
    <property type="match status" value="1"/>
</dbReference>
<dbReference type="RefSeq" id="WP_089894107.1">
    <property type="nucleotide sequence ID" value="NZ_FNPR01000004.1"/>
</dbReference>
<organism evidence="2 3">
    <name type="scientific">Lentibacter algarum</name>
    <dbReference type="NCBI Taxonomy" id="576131"/>
    <lineage>
        <taxon>Bacteria</taxon>
        <taxon>Pseudomonadati</taxon>
        <taxon>Pseudomonadota</taxon>
        <taxon>Alphaproteobacteria</taxon>
        <taxon>Rhodobacterales</taxon>
        <taxon>Roseobacteraceae</taxon>
        <taxon>Lentibacter</taxon>
    </lineage>
</organism>
<dbReference type="SUPFAM" id="SSF47413">
    <property type="entry name" value="lambda repressor-like DNA-binding domains"/>
    <property type="match status" value="1"/>
</dbReference>
<protein>
    <recommendedName>
        <fullName evidence="1">HTH cro/C1-type domain-containing protein</fullName>
    </recommendedName>
</protein>
<dbReference type="InterPro" id="IPR001387">
    <property type="entry name" value="Cro/C1-type_HTH"/>
</dbReference>
<evidence type="ECO:0000313" key="3">
    <source>
        <dbReference type="Proteomes" id="UP000199026"/>
    </source>
</evidence>
<gene>
    <name evidence="2" type="ORF">SAMN05444486_104139</name>
</gene>
<dbReference type="EMBL" id="FNPR01000004">
    <property type="protein sequence ID" value="SDY83081.1"/>
    <property type="molecule type" value="Genomic_DNA"/>
</dbReference>
<proteinExistence type="predicted"/>
<feature type="domain" description="HTH cro/C1-type" evidence="1">
    <location>
        <begin position="17"/>
        <end position="70"/>
    </location>
</feature>